<dbReference type="OrthoDB" id="2235632at2"/>
<name>A0A1L8MQA0_9STRE</name>
<evidence type="ECO:0008006" key="3">
    <source>
        <dbReference type="Google" id="ProtNLM"/>
    </source>
</evidence>
<dbReference type="Proteomes" id="UP000182015">
    <property type="component" value="Unassembled WGS sequence"/>
</dbReference>
<evidence type="ECO:0000313" key="2">
    <source>
        <dbReference type="Proteomes" id="UP000182015"/>
    </source>
</evidence>
<dbReference type="EMBL" id="LZDD01000001">
    <property type="protein sequence ID" value="OJF72927.1"/>
    <property type="molecule type" value="Genomic_DNA"/>
</dbReference>
<dbReference type="AlphaFoldDB" id="A0A1L8MQA0"/>
<reference evidence="2" key="1">
    <citation type="submission" date="2016-06" db="EMBL/GenBank/DDBJ databases">
        <authorList>
            <person name="de Vries S.P.W."/>
            <person name="Hadjirin N.F."/>
            <person name="Lay E.M."/>
            <person name="Zadoks R.N."/>
            <person name="Peacock S.J."/>
            <person name="Parkhill J."/>
            <person name="Grant A.J."/>
            <person name="Mcdougall S."/>
            <person name="Holmes M.A."/>
        </authorList>
    </citation>
    <scope>NUCLEOTIDE SEQUENCE [LARGE SCALE GENOMIC DNA]</scope>
    <source>
        <strain evidence="2">NZ1587</strain>
    </source>
</reference>
<protein>
    <recommendedName>
        <fullName evidence="3">Cystathionine gamma-synthase</fullName>
    </recommendedName>
</protein>
<evidence type="ECO:0000313" key="1">
    <source>
        <dbReference type="EMBL" id="OJF72927.1"/>
    </source>
</evidence>
<dbReference type="STRING" id="1856638.A9Q68_05120"/>
<proteinExistence type="predicted"/>
<sequence>MIKGQFPLVADGEPIVEEGRHMHLYENEDLISNIHGFYQDKDYDDVTRDFAFVNPANPEVAQPNRFQTIDEGRNYAEEARKRARKELKEKRQAHLAKEMAYNQNYHSNHSSKASSYKAPLEKTVPETKVLATKRRASKWSHLTEKLEQDSYILAEIPVQYKESQSTNQAQTPVKKNNYDFLKRSQIYNSQETRLQREKTIAQELNLTRLDDVY</sequence>
<organism evidence="1 2">
    <name type="scientific">Streptococcus bovimastitidis</name>
    <dbReference type="NCBI Taxonomy" id="1856638"/>
    <lineage>
        <taxon>Bacteria</taxon>
        <taxon>Bacillati</taxon>
        <taxon>Bacillota</taxon>
        <taxon>Bacilli</taxon>
        <taxon>Lactobacillales</taxon>
        <taxon>Streptococcaceae</taxon>
        <taxon>Streptococcus</taxon>
    </lineage>
</organism>
<keyword evidence="2" id="KW-1185">Reference proteome</keyword>
<dbReference type="RefSeq" id="WP_071793623.1">
    <property type="nucleotide sequence ID" value="NZ_LZDD01000001.1"/>
</dbReference>
<gene>
    <name evidence="1" type="ORF">A9Q68_05120</name>
</gene>
<comment type="caution">
    <text evidence="1">The sequence shown here is derived from an EMBL/GenBank/DDBJ whole genome shotgun (WGS) entry which is preliminary data.</text>
</comment>
<accession>A0A1L8MQA0</accession>